<dbReference type="EMBL" id="OU895878">
    <property type="protein sequence ID" value="CAG9801741.1"/>
    <property type="molecule type" value="Genomic_DNA"/>
</dbReference>
<reference evidence="2" key="1">
    <citation type="submission" date="2022-01" db="EMBL/GenBank/DDBJ databases">
        <authorList>
            <person name="King R."/>
        </authorList>
    </citation>
    <scope>NUCLEOTIDE SEQUENCE</scope>
</reference>
<sequence>MKLIFTIFIALIAISLIEAQDADSPTQISNNNLGNVVNVGVEGRVNVQSETNVFLMSLIAALTNQNGIIVAPTNEAIAEVPEIEPEAQQINPELVNKFLTMLGR</sequence>
<accession>A0A9N9RQJ0</accession>
<feature type="chain" id="PRO_5040231776" evidence="1">
    <location>
        <begin position="20"/>
        <end position="104"/>
    </location>
</feature>
<evidence type="ECO:0000256" key="1">
    <source>
        <dbReference type="SAM" id="SignalP"/>
    </source>
</evidence>
<gene>
    <name evidence="2" type="ORF">CHIRRI_LOCUS4662</name>
</gene>
<keyword evidence="1" id="KW-0732">Signal</keyword>
<dbReference type="AlphaFoldDB" id="A0A9N9RQJ0"/>
<proteinExistence type="predicted"/>
<dbReference type="Proteomes" id="UP001153620">
    <property type="component" value="Chromosome 2"/>
</dbReference>
<evidence type="ECO:0000313" key="2">
    <source>
        <dbReference type="EMBL" id="CAG9801741.1"/>
    </source>
</evidence>
<name>A0A9N9RQJ0_9DIPT</name>
<organism evidence="2 3">
    <name type="scientific">Chironomus riparius</name>
    <dbReference type="NCBI Taxonomy" id="315576"/>
    <lineage>
        <taxon>Eukaryota</taxon>
        <taxon>Metazoa</taxon>
        <taxon>Ecdysozoa</taxon>
        <taxon>Arthropoda</taxon>
        <taxon>Hexapoda</taxon>
        <taxon>Insecta</taxon>
        <taxon>Pterygota</taxon>
        <taxon>Neoptera</taxon>
        <taxon>Endopterygota</taxon>
        <taxon>Diptera</taxon>
        <taxon>Nematocera</taxon>
        <taxon>Chironomoidea</taxon>
        <taxon>Chironomidae</taxon>
        <taxon>Chironominae</taxon>
        <taxon>Chironomus</taxon>
    </lineage>
</organism>
<reference evidence="2" key="2">
    <citation type="submission" date="2022-10" db="EMBL/GenBank/DDBJ databases">
        <authorList>
            <consortium name="ENA_rothamsted_submissions"/>
            <consortium name="culmorum"/>
            <person name="King R."/>
        </authorList>
    </citation>
    <scope>NUCLEOTIDE SEQUENCE</scope>
</reference>
<keyword evidence="3" id="KW-1185">Reference proteome</keyword>
<evidence type="ECO:0000313" key="3">
    <source>
        <dbReference type="Proteomes" id="UP001153620"/>
    </source>
</evidence>
<protein>
    <submittedName>
        <fullName evidence="2">Uncharacterized protein</fullName>
    </submittedName>
</protein>
<feature type="signal peptide" evidence="1">
    <location>
        <begin position="1"/>
        <end position="19"/>
    </location>
</feature>